<dbReference type="AlphaFoldDB" id="A0A6G1W1A4"/>
<dbReference type="Proteomes" id="UP000713985">
    <property type="component" value="Unassembled WGS sequence"/>
</dbReference>
<evidence type="ECO:0008006" key="5">
    <source>
        <dbReference type="Google" id="ProtNLM"/>
    </source>
</evidence>
<protein>
    <recommendedName>
        <fullName evidence="5">Lipoprotein</fullName>
    </recommendedName>
</protein>
<dbReference type="Proteomes" id="UP000443000">
    <property type="component" value="Unassembled WGS sequence"/>
</dbReference>
<evidence type="ECO:0000313" key="1">
    <source>
        <dbReference type="EMBL" id="MQT24814.1"/>
    </source>
</evidence>
<dbReference type="PROSITE" id="PS51257">
    <property type="entry name" value="PROKAR_LIPOPROTEIN"/>
    <property type="match status" value="1"/>
</dbReference>
<accession>A0A6G1W1A4</accession>
<name>A0A6G1W1A4_9PSED</name>
<keyword evidence="4" id="KW-1185">Reference proteome</keyword>
<dbReference type="OrthoDB" id="6988831at2"/>
<dbReference type="EMBL" id="WIWP01000003">
    <property type="protein sequence ID" value="MQT24814.1"/>
    <property type="molecule type" value="Genomic_DNA"/>
</dbReference>
<dbReference type="EMBL" id="WIVT01000003">
    <property type="protein sequence ID" value="MQU15647.1"/>
    <property type="molecule type" value="Genomic_DNA"/>
</dbReference>
<gene>
    <name evidence="2" type="ORF">GHN41_04175</name>
    <name evidence="1" type="ORF">GHN94_03055</name>
</gene>
<organism evidence="2 3">
    <name type="scientific">Pseudomonas helleri</name>
    <dbReference type="NCBI Taxonomy" id="1608996"/>
    <lineage>
        <taxon>Bacteria</taxon>
        <taxon>Pseudomonadati</taxon>
        <taxon>Pseudomonadota</taxon>
        <taxon>Gammaproteobacteria</taxon>
        <taxon>Pseudomonadales</taxon>
        <taxon>Pseudomonadaceae</taxon>
        <taxon>Pseudomonas</taxon>
    </lineage>
</organism>
<proteinExistence type="predicted"/>
<evidence type="ECO:0000313" key="2">
    <source>
        <dbReference type="EMBL" id="MQU15647.1"/>
    </source>
</evidence>
<evidence type="ECO:0000313" key="4">
    <source>
        <dbReference type="Proteomes" id="UP000713985"/>
    </source>
</evidence>
<comment type="caution">
    <text evidence="2">The sequence shown here is derived from an EMBL/GenBank/DDBJ whole genome shotgun (WGS) entry which is preliminary data.</text>
</comment>
<dbReference type="RefSeq" id="WP_120266253.1">
    <property type="nucleotide sequence ID" value="NZ_WIVT01000003.1"/>
</dbReference>
<reference evidence="3 4" key="1">
    <citation type="submission" date="2019-10" db="EMBL/GenBank/DDBJ databases">
        <title>Evaluation of single-gene subtyping targets for Pseudomonas.</title>
        <authorList>
            <person name="Reichler S.J."/>
            <person name="Orsi R.H."/>
            <person name="Wiedmann M."/>
            <person name="Martin N.H."/>
            <person name="Murphy S.I."/>
        </authorList>
    </citation>
    <scope>NUCLEOTIDE SEQUENCE [LARGE SCALE GENOMIC DNA]</scope>
    <source>
        <strain evidence="1 4">FSL R10-0802</strain>
        <strain evidence="2 3">FSL R10-1594</strain>
    </source>
</reference>
<evidence type="ECO:0000313" key="3">
    <source>
        <dbReference type="Proteomes" id="UP000443000"/>
    </source>
</evidence>
<sequence length="151" mass="16630">MKTVITITACLLILAGCQDSEENRLFTVANAAKKSIAARYKDPDAVLFKDLKLDWHQQHICGELNAKNGFGAYTGYEMFRAELKGTGADTTVTDFWTARSKLNQVFDDSAAGRLTTTLGEARLKIIYEVVCDDSTSHQSSSKSPIYIPVKS</sequence>